<name>C6XQP1_HIRBI</name>
<feature type="transmembrane region" description="Helical" evidence="1">
    <location>
        <begin position="15"/>
        <end position="36"/>
    </location>
</feature>
<evidence type="ECO:0000313" key="3">
    <source>
        <dbReference type="Proteomes" id="UP000002745"/>
    </source>
</evidence>
<keyword evidence="1" id="KW-0812">Transmembrane</keyword>
<proteinExistence type="predicted"/>
<keyword evidence="1" id="KW-0472">Membrane</keyword>
<gene>
    <name evidence="2" type="ordered locus">Hbal_0953</name>
</gene>
<reference evidence="3" key="1">
    <citation type="journal article" date="2011" name="J. Bacteriol.">
        <title>Genome sequences of eight morphologically diverse alphaproteobacteria.</title>
        <authorList>
            <consortium name="US DOE Joint Genome Institute"/>
            <person name="Brown P.J."/>
            <person name="Kysela D.T."/>
            <person name="Buechlein A."/>
            <person name="Hemmerich C."/>
            <person name="Brun Y.V."/>
        </authorList>
    </citation>
    <scope>NUCLEOTIDE SEQUENCE [LARGE SCALE GENOMIC DNA]</scope>
    <source>
        <strain evidence="3">ATCC 49814 / DSM 5838 / IFAM 1418</strain>
    </source>
</reference>
<accession>C6XQP1</accession>
<keyword evidence="3" id="KW-1185">Reference proteome</keyword>
<dbReference type="Proteomes" id="UP000002745">
    <property type="component" value="Chromosome"/>
</dbReference>
<dbReference type="KEGG" id="hba:Hbal_0953"/>
<protein>
    <submittedName>
        <fullName evidence="2">Uncharacterized protein</fullName>
    </submittedName>
</protein>
<dbReference type="EMBL" id="CP001678">
    <property type="protein sequence ID" value="ACT58647.1"/>
    <property type="molecule type" value="Genomic_DNA"/>
</dbReference>
<dbReference type="AlphaFoldDB" id="C6XQP1"/>
<organism evidence="2 3">
    <name type="scientific">Hirschia baltica (strain ATCC 49814 / DSM 5838 / IFAM 1418)</name>
    <dbReference type="NCBI Taxonomy" id="582402"/>
    <lineage>
        <taxon>Bacteria</taxon>
        <taxon>Pseudomonadati</taxon>
        <taxon>Pseudomonadota</taxon>
        <taxon>Alphaproteobacteria</taxon>
        <taxon>Hyphomonadales</taxon>
        <taxon>Hyphomonadaceae</taxon>
        <taxon>Hirschia</taxon>
    </lineage>
</organism>
<evidence type="ECO:0000256" key="1">
    <source>
        <dbReference type="SAM" id="Phobius"/>
    </source>
</evidence>
<sequence length="37" mass="3805">MNIRLMDLLTVGLSHWSGVFVASSLTVGAIFAGLGVA</sequence>
<keyword evidence="1" id="KW-1133">Transmembrane helix</keyword>
<dbReference type="HOGENOM" id="CLU_3344531_0_0_5"/>
<evidence type="ECO:0000313" key="2">
    <source>
        <dbReference type="EMBL" id="ACT58647.1"/>
    </source>
</evidence>